<dbReference type="EMBL" id="KI963994">
    <property type="protein sequence ID" value="EUC44927.1"/>
    <property type="molecule type" value="Genomic_DNA"/>
</dbReference>
<dbReference type="RefSeq" id="XP_007688546.1">
    <property type="nucleotide sequence ID" value="XM_007690356.1"/>
</dbReference>
<organism evidence="1 2">
    <name type="scientific">Bipolaris oryzae ATCC 44560</name>
    <dbReference type="NCBI Taxonomy" id="930090"/>
    <lineage>
        <taxon>Eukaryota</taxon>
        <taxon>Fungi</taxon>
        <taxon>Dikarya</taxon>
        <taxon>Ascomycota</taxon>
        <taxon>Pezizomycotina</taxon>
        <taxon>Dothideomycetes</taxon>
        <taxon>Pleosporomycetidae</taxon>
        <taxon>Pleosporales</taxon>
        <taxon>Pleosporineae</taxon>
        <taxon>Pleosporaceae</taxon>
        <taxon>Bipolaris</taxon>
    </lineage>
</organism>
<reference evidence="1 2" key="1">
    <citation type="journal article" date="2013" name="PLoS Genet.">
        <title>Comparative genome structure, secondary metabolite, and effector coding capacity across Cochliobolus pathogens.</title>
        <authorList>
            <person name="Condon B.J."/>
            <person name="Leng Y."/>
            <person name="Wu D."/>
            <person name="Bushley K.E."/>
            <person name="Ohm R.A."/>
            <person name="Otillar R."/>
            <person name="Martin J."/>
            <person name="Schackwitz W."/>
            <person name="Grimwood J."/>
            <person name="MohdZainudin N."/>
            <person name="Xue C."/>
            <person name="Wang R."/>
            <person name="Manning V.A."/>
            <person name="Dhillon B."/>
            <person name="Tu Z.J."/>
            <person name="Steffenson B.J."/>
            <person name="Salamov A."/>
            <person name="Sun H."/>
            <person name="Lowry S."/>
            <person name="LaButti K."/>
            <person name="Han J."/>
            <person name="Copeland A."/>
            <person name="Lindquist E."/>
            <person name="Barry K."/>
            <person name="Schmutz J."/>
            <person name="Baker S.E."/>
            <person name="Ciuffetti L.M."/>
            <person name="Grigoriev I.V."/>
            <person name="Zhong S."/>
            <person name="Turgeon B.G."/>
        </authorList>
    </citation>
    <scope>NUCLEOTIDE SEQUENCE [LARGE SCALE GENOMIC DNA]</scope>
    <source>
        <strain evidence="1 2">ATCC 44560</strain>
    </source>
</reference>
<dbReference type="Proteomes" id="UP000054032">
    <property type="component" value="Unassembled WGS sequence"/>
</dbReference>
<proteinExistence type="predicted"/>
<dbReference type="KEGG" id="bor:COCMIDRAFT_96881"/>
<dbReference type="GeneID" id="19128936"/>
<evidence type="ECO:0000313" key="2">
    <source>
        <dbReference type="Proteomes" id="UP000054032"/>
    </source>
</evidence>
<feature type="non-terminal residue" evidence="1">
    <location>
        <position position="1"/>
    </location>
</feature>
<evidence type="ECO:0000313" key="1">
    <source>
        <dbReference type="EMBL" id="EUC44927.1"/>
    </source>
</evidence>
<dbReference type="HOGENOM" id="CLU_3111824_0_0_1"/>
<keyword evidence="2" id="KW-1185">Reference proteome</keyword>
<dbReference type="AlphaFoldDB" id="W6YZZ1"/>
<protein>
    <submittedName>
        <fullName evidence="1">Uncharacterized protein</fullName>
    </submittedName>
</protein>
<sequence>LIAEVLGFLSWLSLQHYTRLISNQVIYLGVTKTKTTSCTICWRWHAHRVDY</sequence>
<accession>W6YZZ1</accession>
<gene>
    <name evidence="1" type="ORF">COCMIDRAFT_96881</name>
</gene>
<name>W6YZZ1_COCMI</name>